<comment type="caution">
    <text evidence="2">The sequence shown here is derived from an EMBL/GenBank/DDBJ whole genome shotgun (WGS) entry which is preliminary data.</text>
</comment>
<evidence type="ECO:0000259" key="1">
    <source>
        <dbReference type="Pfam" id="PF05662"/>
    </source>
</evidence>
<sequence>VLASGINAGSKKITNVADGSVATGSTDAVNGSQLYATNQQINNVSNGTTGVVQRTSATDVTTLTASGGTAANPGNAQKLTNLAAATLSAASTDA</sequence>
<organism evidence="2 3">
    <name type="scientific">Sphingomonas yabuuchiae</name>
    <dbReference type="NCBI Taxonomy" id="172044"/>
    <lineage>
        <taxon>Bacteria</taxon>
        <taxon>Pseudomonadati</taxon>
        <taxon>Pseudomonadota</taxon>
        <taxon>Alphaproteobacteria</taxon>
        <taxon>Sphingomonadales</taxon>
        <taxon>Sphingomonadaceae</taxon>
        <taxon>Sphingomonas</taxon>
    </lineage>
</organism>
<dbReference type="Proteomes" id="UP000704529">
    <property type="component" value="Unassembled WGS sequence"/>
</dbReference>
<name>A0AA40ZVH6_9SPHN</name>
<dbReference type="Pfam" id="PF05662">
    <property type="entry name" value="YadA_stalk"/>
    <property type="match status" value="1"/>
</dbReference>
<dbReference type="SUPFAM" id="SSF101967">
    <property type="entry name" value="Adhesin YadA, collagen-binding domain"/>
    <property type="match status" value="1"/>
</dbReference>
<protein>
    <recommendedName>
        <fullName evidence="1">Trimeric autotransporter adhesin YadA-like stalk domain-containing protein</fullName>
    </recommendedName>
</protein>
<reference evidence="2" key="1">
    <citation type="submission" date="2021-01" db="EMBL/GenBank/DDBJ databases">
        <title>Genome Sequencing of Type Strains.</title>
        <authorList>
            <person name="Lemaire J.F."/>
            <person name="Inderbitzin P."/>
            <person name="Collins S.B."/>
            <person name="Wespe N."/>
            <person name="Knight-Connoni V."/>
        </authorList>
    </citation>
    <scope>NUCLEOTIDE SEQUENCE</scope>
    <source>
        <strain evidence="2">DSM 14562</strain>
    </source>
</reference>
<accession>A0AA40ZVH6</accession>
<dbReference type="InterPro" id="IPR008635">
    <property type="entry name" value="Coiled_stalk_dom"/>
</dbReference>
<feature type="non-terminal residue" evidence="2">
    <location>
        <position position="1"/>
    </location>
</feature>
<evidence type="ECO:0000313" key="2">
    <source>
        <dbReference type="EMBL" id="MBN3556641.1"/>
    </source>
</evidence>
<dbReference type="InterPro" id="IPR011049">
    <property type="entry name" value="Serralysin-like_metalloprot_C"/>
</dbReference>
<feature type="non-terminal residue" evidence="2">
    <location>
        <position position="94"/>
    </location>
</feature>
<proteinExistence type="predicted"/>
<feature type="domain" description="Trimeric autotransporter adhesin YadA-like stalk" evidence="1">
    <location>
        <begin position="12"/>
        <end position="55"/>
    </location>
</feature>
<gene>
    <name evidence="2" type="ORF">JYA60_00025</name>
</gene>
<dbReference type="GO" id="GO:0019867">
    <property type="term" value="C:outer membrane"/>
    <property type="evidence" value="ECO:0007669"/>
    <property type="project" value="InterPro"/>
</dbReference>
<dbReference type="EMBL" id="JAFHKU010000012">
    <property type="protein sequence ID" value="MBN3556641.1"/>
    <property type="molecule type" value="Genomic_DNA"/>
</dbReference>
<dbReference type="Gene3D" id="2.150.10.10">
    <property type="entry name" value="Serralysin-like metalloprotease, C-terminal"/>
    <property type="match status" value="1"/>
</dbReference>
<dbReference type="AlphaFoldDB" id="A0AA40ZVH6"/>
<dbReference type="RefSeq" id="WP_206362615.1">
    <property type="nucleotide sequence ID" value="NZ_JAFHKU010000012.1"/>
</dbReference>
<evidence type="ECO:0000313" key="3">
    <source>
        <dbReference type="Proteomes" id="UP000704529"/>
    </source>
</evidence>